<keyword evidence="2" id="KW-1185">Reference proteome</keyword>
<dbReference type="EMBL" id="SLWF01000032">
    <property type="protein sequence ID" value="TCN79585.1"/>
    <property type="molecule type" value="Genomic_DNA"/>
</dbReference>
<dbReference type="Proteomes" id="UP000294832">
    <property type="component" value="Unassembled WGS sequence"/>
</dbReference>
<organism evidence="1 2">
    <name type="scientific">Shewanella fodinae</name>
    <dbReference type="NCBI Taxonomy" id="552357"/>
    <lineage>
        <taxon>Bacteria</taxon>
        <taxon>Pseudomonadati</taxon>
        <taxon>Pseudomonadota</taxon>
        <taxon>Gammaproteobacteria</taxon>
        <taxon>Alteromonadales</taxon>
        <taxon>Shewanellaceae</taxon>
        <taxon>Shewanella</taxon>
    </lineage>
</organism>
<dbReference type="AlphaFoldDB" id="A0A4R2FF74"/>
<accession>A0A4R2FF74</accession>
<name>A0A4R2FF74_9GAMM</name>
<reference evidence="1 2" key="1">
    <citation type="submission" date="2019-03" db="EMBL/GenBank/DDBJ databases">
        <title>Freshwater and sediment microbial communities from various areas in North America, analyzing microbe dynamics in response to fracking.</title>
        <authorList>
            <person name="Lamendella R."/>
        </authorList>
    </citation>
    <scope>NUCLEOTIDE SEQUENCE [LARGE SCALE GENOMIC DNA]</scope>
    <source>
        <strain evidence="1 2">74A</strain>
    </source>
</reference>
<sequence length="345" mass="39065">MVQQSQIIEDKIISAVRTFAGSINSGSKAVADMSELIEVTSQLPLSSFDYWERFIRSEFSAALRESIPPKWKVWSKSKELVTWLDLISWDGYKREKALRALSGAAPNTFFFSLAVRRLNDWVPQVRKAARGKLPEIARSTDPEYVVEALCVTLSNWNSWGRIEEADKEVLLKIICEKEIAKSLRSKLILSTSEPMPSLLSQLGRTPILDGKIEEIAKSAVQPSVRAKAYRSLFEGRVVWIEGRKWVWTDIRYCEGRLKPIVGERKLEIKTPLIDLIKRSSEDRSSIVRRVSAEILIRELGNLGMKARVFAERFASDNSHAVSERGEFAIKKLDEAGRANGVDLVQ</sequence>
<evidence type="ECO:0000313" key="1">
    <source>
        <dbReference type="EMBL" id="TCN79585.1"/>
    </source>
</evidence>
<protein>
    <submittedName>
        <fullName evidence="1">Uncharacterized protein</fullName>
    </submittedName>
</protein>
<evidence type="ECO:0000313" key="2">
    <source>
        <dbReference type="Proteomes" id="UP000294832"/>
    </source>
</evidence>
<gene>
    <name evidence="1" type="ORF">EDC91_1323</name>
</gene>
<comment type="caution">
    <text evidence="1">The sequence shown here is derived from an EMBL/GenBank/DDBJ whole genome shotgun (WGS) entry which is preliminary data.</text>
</comment>
<proteinExistence type="predicted"/>